<accession>A0ABW2I6V7</accession>
<keyword evidence="2" id="KW-0732">Signal</keyword>
<evidence type="ECO:0000259" key="3">
    <source>
        <dbReference type="PROSITE" id="PS51752"/>
    </source>
</evidence>
<dbReference type="EMBL" id="JBHTBU010000001">
    <property type="protein sequence ID" value="MFC7286708.1"/>
    <property type="molecule type" value="Genomic_DNA"/>
</dbReference>
<dbReference type="Proteomes" id="UP001596542">
    <property type="component" value="Unassembled WGS sequence"/>
</dbReference>
<feature type="domain" description="Jacalin-type lectin" evidence="3">
    <location>
        <begin position="808"/>
        <end position="942"/>
    </location>
</feature>
<keyword evidence="5" id="KW-1185">Reference proteome</keyword>
<evidence type="ECO:0000313" key="5">
    <source>
        <dbReference type="Proteomes" id="UP001596542"/>
    </source>
</evidence>
<name>A0ABW2I6V7_9BURK</name>
<gene>
    <name evidence="4" type="ORF">ACFQPC_01545</name>
</gene>
<feature type="region of interest" description="Disordered" evidence="1">
    <location>
        <begin position="601"/>
        <end position="637"/>
    </location>
</feature>
<protein>
    <submittedName>
        <fullName evidence="4">Jacalin-like lectin</fullName>
    </submittedName>
</protein>
<dbReference type="InterPro" id="IPR001229">
    <property type="entry name" value="Jacalin-like_lectin_dom"/>
</dbReference>
<evidence type="ECO:0000256" key="1">
    <source>
        <dbReference type="SAM" id="MobiDB-lite"/>
    </source>
</evidence>
<organism evidence="4 5">
    <name type="scientific">Herminiimonas glaciei</name>
    <dbReference type="NCBI Taxonomy" id="523788"/>
    <lineage>
        <taxon>Bacteria</taxon>
        <taxon>Pseudomonadati</taxon>
        <taxon>Pseudomonadota</taxon>
        <taxon>Betaproteobacteria</taxon>
        <taxon>Burkholderiales</taxon>
        <taxon>Oxalobacteraceae</taxon>
        <taxon>Herminiimonas</taxon>
    </lineage>
</organism>
<dbReference type="SMART" id="SM00915">
    <property type="entry name" value="Jacalin"/>
    <property type="match status" value="1"/>
</dbReference>
<dbReference type="PROSITE" id="PS51752">
    <property type="entry name" value="JACALIN_LECTIN"/>
    <property type="match status" value="1"/>
</dbReference>
<proteinExistence type="predicted"/>
<feature type="region of interest" description="Disordered" evidence="1">
    <location>
        <begin position="795"/>
        <end position="814"/>
    </location>
</feature>
<dbReference type="RefSeq" id="WP_382269891.1">
    <property type="nucleotide sequence ID" value="NZ_JBHTBU010000001.1"/>
</dbReference>
<sequence length="944" mass="101248">MDSSATAARFSVSRILKKTFTLAGFFLVASLAVQQSAHASDAPNIKPALKKMLGGLALDVKDDLQKMVSDLKKTSCGGGLSGCYSTSKGKVQLYFFTSNSAQQTFIIVVDKQIAMPKLFGNKVQNVMGQTSLRSLMISISTAEFDLTTARMPADLKKVVDESYFGVSSLNFAAGAQMAARANLGGPIKLTMESLGVRADQLTMRAAIVMPIPMDISSGAGTGIDVASEMADGATMKQAGAKAAMPEAFVEFQFAPGSRLPMMLPPVTLTDATFFINNSLTFGYKGNAQFQGVGDKKILLQFQTPLTPEGAMDFLDFNFRMATPASFTMEDAARVIVAMASPDPRLAKYGGGFIRGVGSFKEPLLAMAKPLAMFKMKNPNPPPEYKFGDATKPWPENDKYFNIIVLGPLADGGPYYASGGQVAAFGQTLGWTDVSAGVNGYYNGAGADVSLRLGPLGKVPFRLSQETRIDMKHQDMAFKGNLAGQKIAIVMGPTKMSIEVNASCINPFEIKTSLEIKPTTDLAQIFDAEGGVNVDPSKITGCIGKELEAAYRKIAGEYKNLSGYTADMANAELKKISDAALMVTKAAEDAAKKAAAESQKAAEDAARASQKAAEDAAKAAQKAADDARKQYEKTKDAARDVANKTANAASNAFRDAGNAFKRIGKKKKHKKGPDPKFAGSVFDWDYYYDNNPDLRGGDLQSHWKDFGFKEGRRGSLEFDANYYYARYADVRQKCPGNLQCALQHWLDYGIEMGRQGSPDFSVVDYMNRYGDVPRTLAPEDDPDALEHWLTVGSDAGRDGRPASKATGAFSPPTRFGGGGGSPWNDAAQCQNTHVRGFRLSVGKRVDGIQFLYATGQWGAPHGKMKSKSADVVFAPDEYIVRVDVRNGESMDAVGFITNKRSYGMYGGGGGTFGSYSVTAGEKLACVTGRSGGEVDQLIFSSTGQR</sequence>
<feature type="signal peptide" evidence="2">
    <location>
        <begin position="1"/>
        <end position="39"/>
    </location>
</feature>
<dbReference type="SUPFAM" id="SSF51101">
    <property type="entry name" value="Mannose-binding lectins"/>
    <property type="match status" value="1"/>
</dbReference>
<reference evidence="5" key="1">
    <citation type="journal article" date="2019" name="Int. J. Syst. Evol. Microbiol.">
        <title>The Global Catalogue of Microorganisms (GCM) 10K type strain sequencing project: providing services to taxonomists for standard genome sequencing and annotation.</title>
        <authorList>
            <consortium name="The Broad Institute Genomics Platform"/>
            <consortium name="The Broad Institute Genome Sequencing Center for Infectious Disease"/>
            <person name="Wu L."/>
            <person name="Ma J."/>
        </authorList>
    </citation>
    <scope>NUCLEOTIDE SEQUENCE [LARGE SCALE GENOMIC DNA]</scope>
    <source>
        <strain evidence="5">KACC 12508</strain>
    </source>
</reference>
<feature type="chain" id="PRO_5046596746" evidence="2">
    <location>
        <begin position="40"/>
        <end position="944"/>
    </location>
</feature>
<evidence type="ECO:0000256" key="2">
    <source>
        <dbReference type="SAM" id="SignalP"/>
    </source>
</evidence>
<evidence type="ECO:0000313" key="4">
    <source>
        <dbReference type="EMBL" id="MFC7286708.1"/>
    </source>
</evidence>
<dbReference type="Gene3D" id="2.100.10.30">
    <property type="entry name" value="Jacalin-like lectin domain"/>
    <property type="match status" value="1"/>
</dbReference>
<dbReference type="InterPro" id="IPR036404">
    <property type="entry name" value="Jacalin-like_lectin_dom_sf"/>
</dbReference>
<dbReference type="Pfam" id="PF01419">
    <property type="entry name" value="Jacalin"/>
    <property type="match status" value="1"/>
</dbReference>
<comment type="caution">
    <text evidence="4">The sequence shown here is derived from an EMBL/GenBank/DDBJ whole genome shotgun (WGS) entry which is preliminary data.</text>
</comment>